<evidence type="ECO:0000313" key="2">
    <source>
        <dbReference type="EMBL" id="CAI0405032.1"/>
    </source>
</evidence>
<reference evidence="2" key="1">
    <citation type="submission" date="2022-08" db="EMBL/GenBank/DDBJ databases">
        <authorList>
            <person name="Gutierrez-Valencia J."/>
        </authorList>
    </citation>
    <scope>NUCLEOTIDE SEQUENCE</scope>
</reference>
<organism evidence="2 3">
    <name type="scientific">Linum tenue</name>
    <dbReference type="NCBI Taxonomy" id="586396"/>
    <lineage>
        <taxon>Eukaryota</taxon>
        <taxon>Viridiplantae</taxon>
        <taxon>Streptophyta</taxon>
        <taxon>Embryophyta</taxon>
        <taxon>Tracheophyta</taxon>
        <taxon>Spermatophyta</taxon>
        <taxon>Magnoliopsida</taxon>
        <taxon>eudicotyledons</taxon>
        <taxon>Gunneridae</taxon>
        <taxon>Pentapetalae</taxon>
        <taxon>rosids</taxon>
        <taxon>fabids</taxon>
        <taxon>Malpighiales</taxon>
        <taxon>Linaceae</taxon>
        <taxon>Linum</taxon>
    </lineage>
</organism>
<feature type="region of interest" description="Disordered" evidence="1">
    <location>
        <begin position="1"/>
        <end position="26"/>
    </location>
</feature>
<dbReference type="Proteomes" id="UP001154282">
    <property type="component" value="Unassembled WGS sequence"/>
</dbReference>
<protein>
    <submittedName>
        <fullName evidence="2">Uncharacterized protein</fullName>
    </submittedName>
</protein>
<feature type="non-terminal residue" evidence="2">
    <location>
        <position position="1"/>
    </location>
</feature>
<evidence type="ECO:0000313" key="3">
    <source>
        <dbReference type="Proteomes" id="UP001154282"/>
    </source>
</evidence>
<sequence length="99" mass="10664">SASSNPLLHEQEESHRRSLVHSSNQKPSIKTRGFFVVSVAGASPFQEPHGPATQGASYSPALRQALFPSNPVAVRSELSPTTTQPGRQQFIISLTVDLI</sequence>
<dbReference type="EMBL" id="CAMGYJ010000004">
    <property type="protein sequence ID" value="CAI0405032.1"/>
    <property type="molecule type" value="Genomic_DNA"/>
</dbReference>
<accession>A0AAV0J5Z5</accession>
<evidence type="ECO:0000256" key="1">
    <source>
        <dbReference type="SAM" id="MobiDB-lite"/>
    </source>
</evidence>
<proteinExistence type="predicted"/>
<keyword evidence="3" id="KW-1185">Reference proteome</keyword>
<gene>
    <name evidence="2" type="ORF">LITE_LOCUS12742</name>
</gene>
<name>A0AAV0J5Z5_9ROSI</name>
<dbReference type="AlphaFoldDB" id="A0AAV0J5Z5"/>
<comment type="caution">
    <text evidence="2">The sequence shown here is derived from an EMBL/GenBank/DDBJ whole genome shotgun (WGS) entry which is preliminary data.</text>
</comment>